<dbReference type="OrthoDB" id="9761056at2"/>
<feature type="transmembrane region" description="Helical" evidence="8">
    <location>
        <begin position="294"/>
        <end position="314"/>
    </location>
</feature>
<evidence type="ECO:0000256" key="1">
    <source>
        <dbReference type="ARBA" id="ARBA00004651"/>
    </source>
</evidence>
<evidence type="ECO:0000256" key="8">
    <source>
        <dbReference type="RuleBase" id="RU365092"/>
    </source>
</evidence>
<feature type="transmembrane region" description="Helical" evidence="8">
    <location>
        <begin position="102"/>
        <end position="135"/>
    </location>
</feature>
<dbReference type="Pfam" id="PF02652">
    <property type="entry name" value="Lactate_perm"/>
    <property type="match status" value="1"/>
</dbReference>
<keyword evidence="7 8" id="KW-0472">Membrane</keyword>
<reference evidence="9 10" key="1">
    <citation type="submission" date="2014-06" db="EMBL/GenBank/DDBJ databases">
        <title>Functional and comparative genomic analyses of the Drosophila gut microbiota identify candidate symbiosis factors.</title>
        <authorList>
            <person name="Newell P.D."/>
            <person name="Chaston J.M."/>
            <person name="Douglas A.E."/>
        </authorList>
    </citation>
    <scope>NUCLEOTIDE SEQUENCE [LARGE SCALE GENOMIC DNA]</scope>
    <source>
        <strain evidence="9 10">DmCS_002</strain>
    </source>
</reference>
<keyword evidence="6 8" id="KW-1133">Transmembrane helix</keyword>
<keyword evidence="4 8" id="KW-1003">Cell membrane</keyword>
<dbReference type="GO" id="GO:0015129">
    <property type="term" value="F:lactate transmembrane transporter activity"/>
    <property type="evidence" value="ECO:0007669"/>
    <property type="project" value="UniProtKB-UniRule"/>
</dbReference>
<feature type="transmembrane region" description="Helical" evidence="8">
    <location>
        <begin position="383"/>
        <end position="403"/>
    </location>
</feature>
<feature type="transmembrane region" description="Helical" evidence="8">
    <location>
        <begin position="248"/>
        <end position="268"/>
    </location>
</feature>
<dbReference type="GO" id="GO:0005886">
    <property type="term" value="C:plasma membrane"/>
    <property type="evidence" value="ECO:0007669"/>
    <property type="project" value="UniProtKB-SubCell"/>
</dbReference>
<comment type="subcellular location">
    <subcellularLocation>
        <location evidence="1 8">Cell membrane</location>
        <topology evidence="1 8">Multi-pass membrane protein</topology>
    </subcellularLocation>
</comment>
<dbReference type="EMBL" id="JOJZ01000024">
    <property type="protein sequence ID" value="KID41171.1"/>
    <property type="molecule type" value="Genomic_DNA"/>
</dbReference>
<keyword evidence="10" id="KW-1185">Reference proteome</keyword>
<proteinExistence type="inferred from homology"/>
<protein>
    <recommendedName>
        <fullName evidence="8">L-lactate permease</fullName>
    </recommendedName>
</protein>
<feature type="transmembrane region" description="Helical" evidence="8">
    <location>
        <begin position="468"/>
        <end position="490"/>
    </location>
</feature>
<evidence type="ECO:0000256" key="5">
    <source>
        <dbReference type="ARBA" id="ARBA00022692"/>
    </source>
</evidence>
<keyword evidence="3 8" id="KW-0813">Transport</keyword>
<organism evidence="9 10">
    <name type="scientific">Fructilactobacillus fructivorans</name>
    <dbReference type="NCBI Taxonomy" id="1614"/>
    <lineage>
        <taxon>Bacteria</taxon>
        <taxon>Bacillati</taxon>
        <taxon>Bacillota</taxon>
        <taxon>Bacilli</taxon>
        <taxon>Lactobacillales</taxon>
        <taxon>Lactobacillaceae</taxon>
        <taxon>Fructilactobacillus</taxon>
    </lineage>
</organism>
<name>A0A0C1PMM1_9LACO</name>
<feature type="transmembrane region" description="Helical" evidence="8">
    <location>
        <begin position="510"/>
        <end position="527"/>
    </location>
</feature>
<evidence type="ECO:0000313" key="9">
    <source>
        <dbReference type="EMBL" id="KID41171.1"/>
    </source>
</evidence>
<evidence type="ECO:0000256" key="3">
    <source>
        <dbReference type="ARBA" id="ARBA00022448"/>
    </source>
</evidence>
<dbReference type="GeneID" id="74913974"/>
<dbReference type="PANTHER" id="PTHR30003">
    <property type="entry name" value="L-LACTATE PERMEASE"/>
    <property type="match status" value="1"/>
</dbReference>
<sequence>MELLVSMFPILVPIILLGFLNMPALKGMSVTAILVILASLFIWKMPLKALAASAIQGFHKSLTIAWILLGALLLLRALEYTGSVDRINAGFTKLTTDMRLQTILIVFLFGSLIEGVSGFGAPAMVTAPLLIALGFKPLSSIVLALVADSTAASFGAVGTPLTVGLSNTVGTAEMGKVGLKIANLELISGTLVPLILIVMLVFLLPNQHTQNRLKSVLQVTPWCIAIGLVYSISNIGSQLLLGYELTSVISPIIALVIAILSIKFNILLPKDVKKNPWKQSPKITIKEPKTNISLARAWMPYVLVVVLLVIPKLIRPIHDWLNTHVNLSLTNILGFKAIDSSWLLLASPGTVLLIVALLTVLLREESFRSFSKEAWGVVKSMKTTLLTLIVTLIMVQVFTNTNFNGADLDSMPGYLASFMATHLHGVWLAIAPILGAVGSFVTGSTTVSTLTFSSIQADVAIDAGLDKYLILAGQVIGAAVGNMICVYNIVSVSGVVGLKGEEGKVMRKTAIPAAAYLFFLIISIFVFK</sequence>
<comment type="caution">
    <text evidence="9">The sequence shown here is derived from an EMBL/GenBank/DDBJ whole genome shotgun (WGS) entry which is preliminary data.</text>
</comment>
<dbReference type="AlphaFoldDB" id="A0A0C1PMM1"/>
<feature type="transmembrane region" description="Helical" evidence="8">
    <location>
        <begin position="64"/>
        <end position="82"/>
    </location>
</feature>
<dbReference type="Proteomes" id="UP000031397">
    <property type="component" value="Unassembled WGS sequence"/>
</dbReference>
<accession>A0A0C1PMM1</accession>
<dbReference type="PANTHER" id="PTHR30003:SF0">
    <property type="entry name" value="GLYCOLATE PERMEASE GLCA-RELATED"/>
    <property type="match status" value="1"/>
</dbReference>
<gene>
    <name evidence="9" type="ORF">LfDm3_1317</name>
</gene>
<dbReference type="GO" id="GO:0015295">
    <property type="term" value="F:solute:proton symporter activity"/>
    <property type="evidence" value="ECO:0007669"/>
    <property type="project" value="TreeGrafter"/>
</dbReference>
<evidence type="ECO:0000256" key="7">
    <source>
        <dbReference type="ARBA" id="ARBA00023136"/>
    </source>
</evidence>
<feature type="transmembrane region" description="Helical" evidence="8">
    <location>
        <begin position="186"/>
        <end position="204"/>
    </location>
</feature>
<feature type="transmembrane region" description="Helical" evidence="8">
    <location>
        <begin position="216"/>
        <end position="236"/>
    </location>
</feature>
<dbReference type="PATRIC" id="fig|1614.7.peg.1256"/>
<comment type="function">
    <text evidence="8">Uptake of L-lactate across the membrane. Can also transport D-lactate and glycolate.</text>
</comment>
<feature type="transmembrane region" description="Helical" evidence="8">
    <location>
        <begin position="12"/>
        <end position="43"/>
    </location>
</feature>
<evidence type="ECO:0000256" key="4">
    <source>
        <dbReference type="ARBA" id="ARBA00022475"/>
    </source>
</evidence>
<dbReference type="InterPro" id="IPR003804">
    <property type="entry name" value="Lactate_perm"/>
</dbReference>
<evidence type="ECO:0000256" key="6">
    <source>
        <dbReference type="ARBA" id="ARBA00022989"/>
    </source>
</evidence>
<feature type="transmembrane region" description="Helical" evidence="8">
    <location>
        <begin position="342"/>
        <end position="362"/>
    </location>
</feature>
<keyword evidence="5 8" id="KW-0812">Transmembrane</keyword>
<feature type="transmembrane region" description="Helical" evidence="8">
    <location>
        <begin position="423"/>
        <end position="447"/>
    </location>
</feature>
<evidence type="ECO:0000256" key="2">
    <source>
        <dbReference type="ARBA" id="ARBA00010100"/>
    </source>
</evidence>
<comment type="similarity">
    <text evidence="2 8">Belongs to the lactate permease family.</text>
</comment>
<evidence type="ECO:0000313" key="10">
    <source>
        <dbReference type="Proteomes" id="UP000031397"/>
    </source>
</evidence>
<dbReference type="RefSeq" id="WP_039145139.1">
    <property type="nucleotide sequence ID" value="NZ_JOJZ01000024.1"/>
</dbReference>